<keyword evidence="3" id="KW-1185">Reference proteome</keyword>
<proteinExistence type="predicted"/>
<dbReference type="Gene3D" id="1.10.10.10">
    <property type="entry name" value="Winged helix-like DNA-binding domain superfamily/Winged helix DNA-binding domain"/>
    <property type="match status" value="1"/>
</dbReference>
<dbReference type="SMART" id="SM00421">
    <property type="entry name" value="HTH_LUXR"/>
    <property type="match status" value="1"/>
</dbReference>
<dbReference type="EMBL" id="BBYR01000023">
    <property type="protein sequence ID" value="GAP35476.1"/>
    <property type="molecule type" value="Genomic_DNA"/>
</dbReference>
<gene>
    <name evidence="2" type="ORF">ISF6_1249</name>
</gene>
<organism evidence="2 3">
    <name type="scientific">Piscinibacter sakaiensis</name>
    <name type="common">Ideonella sakaiensis</name>
    <dbReference type="NCBI Taxonomy" id="1547922"/>
    <lineage>
        <taxon>Bacteria</taxon>
        <taxon>Pseudomonadati</taxon>
        <taxon>Pseudomonadota</taxon>
        <taxon>Betaproteobacteria</taxon>
        <taxon>Burkholderiales</taxon>
        <taxon>Sphaerotilaceae</taxon>
        <taxon>Piscinibacter</taxon>
    </lineage>
</organism>
<dbReference type="RefSeq" id="WP_082368122.1">
    <property type="nucleotide sequence ID" value="NZ_BBYR01000023.1"/>
</dbReference>
<evidence type="ECO:0000259" key="1">
    <source>
        <dbReference type="SMART" id="SM00421"/>
    </source>
</evidence>
<sequence>MLDSFDPETPRPSDADVAALPNQAPLAAARPAAGPAAVGRDRRAGAAQSPLALLIDEIDYGLVLLTEEAQVVHINHLARVELEEGHPLELDGRQLQARQASDELQLRDALNGAARRGRRGLLKLGGPEQIAMVSVVPLGQPGVGEPSIALIFGKRQVCEELSVQAFARVHRLTTAETRVLTALCAGARVREVAERNGVETSTVRSQISSIRAKTGAQSIAALVRQVAVLPPLVGALRMN</sequence>
<reference evidence="3" key="1">
    <citation type="submission" date="2015-07" db="EMBL/GenBank/DDBJ databases">
        <title>Discovery of a poly(ethylene terephthalate assimilation.</title>
        <authorList>
            <person name="Yoshida S."/>
            <person name="Hiraga K."/>
            <person name="Takehana T."/>
            <person name="Taniguchi I."/>
            <person name="Yamaji H."/>
            <person name="Maeda Y."/>
            <person name="Toyohara K."/>
            <person name="Miyamoto K."/>
            <person name="Kimura Y."/>
            <person name="Oda K."/>
        </authorList>
    </citation>
    <scope>NUCLEOTIDE SEQUENCE [LARGE SCALE GENOMIC DNA]</scope>
    <source>
        <strain evidence="3">NBRC 110686 / TISTR 2288 / 201-F6</strain>
    </source>
</reference>
<dbReference type="STRING" id="1547922.ISF6_1249"/>
<dbReference type="GO" id="GO:0003677">
    <property type="term" value="F:DNA binding"/>
    <property type="evidence" value="ECO:0007669"/>
    <property type="project" value="InterPro"/>
</dbReference>
<dbReference type="SUPFAM" id="SSF46894">
    <property type="entry name" value="C-terminal effector domain of the bipartite response regulators"/>
    <property type="match status" value="1"/>
</dbReference>
<reference evidence="2 3" key="2">
    <citation type="journal article" date="2016" name="Science">
        <title>A bacterium that degrades and assimilates poly(ethylene terephthalate).</title>
        <authorList>
            <person name="Yoshida S."/>
            <person name="Hiraga K."/>
            <person name="Takehana T."/>
            <person name="Taniguchi I."/>
            <person name="Yamaji H."/>
            <person name="Maeda Y."/>
            <person name="Toyohara K."/>
            <person name="Miyamoto K."/>
            <person name="Kimura Y."/>
            <person name="Oda K."/>
        </authorList>
    </citation>
    <scope>NUCLEOTIDE SEQUENCE [LARGE SCALE GENOMIC DNA]</scope>
    <source>
        <strain evidence="3">NBRC 110686 / TISTR 2288 / 201-F6</strain>
    </source>
</reference>
<comment type="caution">
    <text evidence="2">The sequence shown here is derived from an EMBL/GenBank/DDBJ whole genome shotgun (WGS) entry which is preliminary data.</text>
</comment>
<dbReference type="Proteomes" id="UP000037660">
    <property type="component" value="Unassembled WGS sequence"/>
</dbReference>
<name>A0A0K8NYL7_PISS1</name>
<evidence type="ECO:0000313" key="3">
    <source>
        <dbReference type="Proteomes" id="UP000037660"/>
    </source>
</evidence>
<accession>A0A0K8NYL7</accession>
<dbReference type="InterPro" id="IPR000792">
    <property type="entry name" value="Tscrpt_reg_LuxR_C"/>
</dbReference>
<evidence type="ECO:0000313" key="2">
    <source>
        <dbReference type="EMBL" id="GAP35476.1"/>
    </source>
</evidence>
<dbReference type="InterPro" id="IPR036388">
    <property type="entry name" value="WH-like_DNA-bd_sf"/>
</dbReference>
<protein>
    <submittedName>
        <fullName evidence="2">Transcriptional regulator, LuxR family</fullName>
    </submittedName>
</protein>
<dbReference type="GO" id="GO:0006355">
    <property type="term" value="P:regulation of DNA-templated transcription"/>
    <property type="evidence" value="ECO:0007669"/>
    <property type="project" value="InterPro"/>
</dbReference>
<dbReference type="AlphaFoldDB" id="A0A0K8NYL7"/>
<dbReference type="InterPro" id="IPR016032">
    <property type="entry name" value="Sig_transdc_resp-reg_C-effctor"/>
</dbReference>
<feature type="domain" description="HTH luxR-type" evidence="1">
    <location>
        <begin position="169"/>
        <end position="226"/>
    </location>
</feature>